<dbReference type="InterPro" id="IPR019264">
    <property type="entry name" value="DUF2179"/>
</dbReference>
<feature type="transmembrane region" description="Helical" evidence="6">
    <location>
        <begin position="115"/>
        <end position="133"/>
    </location>
</feature>
<accession>A0A9D2RAP4</accession>
<feature type="transmembrane region" description="Helical" evidence="6">
    <location>
        <begin position="56"/>
        <end position="77"/>
    </location>
</feature>
<dbReference type="Pfam" id="PF10035">
    <property type="entry name" value="DUF2179"/>
    <property type="match status" value="1"/>
</dbReference>
<keyword evidence="3 6" id="KW-0812">Transmembrane</keyword>
<evidence type="ECO:0000313" key="8">
    <source>
        <dbReference type="EMBL" id="HJD41649.1"/>
    </source>
</evidence>
<dbReference type="AlphaFoldDB" id="A0A9D2RAP4"/>
<dbReference type="InterPro" id="IPR015867">
    <property type="entry name" value="N-reg_PII/ATP_PRibTrfase_C"/>
</dbReference>
<dbReference type="Pfam" id="PF02588">
    <property type="entry name" value="YitT_membrane"/>
    <property type="match status" value="1"/>
</dbReference>
<keyword evidence="5 6" id="KW-0472">Membrane</keyword>
<evidence type="ECO:0000256" key="2">
    <source>
        <dbReference type="ARBA" id="ARBA00022475"/>
    </source>
</evidence>
<evidence type="ECO:0000313" key="9">
    <source>
        <dbReference type="Proteomes" id="UP000823909"/>
    </source>
</evidence>
<dbReference type="Proteomes" id="UP000823909">
    <property type="component" value="Unassembled WGS sequence"/>
</dbReference>
<evidence type="ECO:0000256" key="3">
    <source>
        <dbReference type="ARBA" id="ARBA00022692"/>
    </source>
</evidence>
<protein>
    <submittedName>
        <fullName evidence="8">YitT family protein</fullName>
    </submittedName>
</protein>
<reference evidence="8" key="2">
    <citation type="submission" date="2021-04" db="EMBL/GenBank/DDBJ databases">
        <authorList>
            <person name="Gilroy R."/>
        </authorList>
    </citation>
    <scope>NUCLEOTIDE SEQUENCE</scope>
    <source>
        <strain evidence="8">ChiBcec15-3976</strain>
    </source>
</reference>
<dbReference type="PIRSF" id="PIRSF006483">
    <property type="entry name" value="Membrane_protein_YitT"/>
    <property type="match status" value="1"/>
</dbReference>
<keyword evidence="2" id="KW-1003">Cell membrane</keyword>
<dbReference type="GO" id="GO:0005886">
    <property type="term" value="C:plasma membrane"/>
    <property type="evidence" value="ECO:0007669"/>
    <property type="project" value="UniProtKB-SubCell"/>
</dbReference>
<evidence type="ECO:0000256" key="6">
    <source>
        <dbReference type="SAM" id="Phobius"/>
    </source>
</evidence>
<keyword evidence="4 6" id="KW-1133">Transmembrane helix</keyword>
<reference evidence="8" key="1">
    <citation type="journal article" date="2021" name="PeerJ">
        <title>Extensive microbial diversity within the chicken gut microbiome revealed by metagenomics and culture.</title>
        <authorList>
            <person name="Gilroy R."/>
            <person name="Ravi A."/>
            <person name="Getino M."/>
            <person name="Pursley I."/>
            <person name="Horton D.L."/>
            <person name="Alikhan N.F."/>
            <person name="Baker D."/>
            <person name="Gharbi K."/>
            <person name="Hall N."/>
            <person name="Watson M."/>
            <person name="Adriaenssens E.M."/>
            <person name="Foster-Nyarko E."/>
            <person name="Jarju S."/>
            <person name="Secka A."/>
            <person name="Antonio M."/>
            <person name="Oren A."/>
            <person name="Chaudhuri R.R."/>
            <person name="La Ragione R."/>
            <person name="Hildebrand F."/>
            <person name="Pallen M.J."/>
        </authorList>
    </citation>
    <scope>NUCLEOTIDE SEQUENCE</scope>
    <source>
        <strain evidence="8">ChiBcec15-3976</strain>
    </source>
</reference>
<proteinExistence type="predicted"/>
<feature type="domain" description="DUF2179" evidence="7">
    <location>
        <begin position="229"/>
        <end position="283"/>
    </location>
</feature>
<feature type="transmembrane region" description="Helical" evidence="6">
    <location>
        <begin position="154"/>
        <end position="176"/>
    </location>
</feature>
<evidence type="ECO:0000256" key="1">
    <source>
        <dbReference type="ARBA" id="ARBA00004651"/>
    </source>
</evidence>
<dbReference type="PANTHER" id="PTHR33545">
    <property type="entry name" value="UPF0750 MEMBRANE PROTEIN YITT-RELATED"/>
    <property type="match status" value="1"/>
</dbReference>
<name>A0A9D2RAP4_9FIRM</name>
<evidence type="ECO:0000256" key="4">
    <source>
        <dbReference type="ARBA" id="ARBA00022989"/>
    </source>
</evidence>
<dbReference type="Gene3D" id="3.30.70.120">
    <property type="match status" value="1"/>
</dbReference>
<organism evidence="8 9">
    <name type="scientific">Candidatus Mediterraneibacter quadrami</name>
    <dbReference type="NCBI Taxonomy" id="2838684"/>
    <lineage>
        <taxon>Bacteria</taxon>
        <taxon>Bacillati</taxon>
        <taxon>Bacillota</taxon>
        <taxon>Clostridia</taxon>
        <taxon>Lachnospirales</taxon>
        <taxon>Lachnospiraceae</taxon>
        <taxon>Mediterraneibacter</taxon>
    </lineage>
</organism>
<evidence type="ECO:0000259" key="7">
    <source>
        <dbReference type="Pfam" id="PF10035"/>
    </source>
</evidence>
<sequence>MISGLKNSFNLKILLWDLLYDIAGSILYAAGIYTFAGNADFAPGGVTGLALILNDLTGFPVGTLTLLFNIPLVLISYKAVGKRLLLKSAKTMVIASFFLDAVFPVLPVYSGSRLMAALCSGVFLGCGMALFYIRGSSSGGIDFLTLTIKKKKPYLSIGVITMAIDLAVILLGWSVFGDVDAALYGLTATGISAIVLDKILYGAGAGALAIIITEQGAAVTERIRENVRRGVTVIPASGGYTGMHRDVLLCACAKAEAWLIKQAVQEADAGAFCMFTETSEVFGEGFQGKAE</sequence>
<comment type="subcellular location">
    <subcellularLocation>
        <location evidence="1">Cell membrane</location>
        <topology evidence="1">Multi-pass membrane protein</topology>
    </subcellularLocation>
</comment>
<dbReference type="EMBL" id="DWUU01000009">
    <property type="protein sequence ID" value="HJD41649.1"/>
    <property type="molecule type" value="Genomic_DNA"/>
</dbReference>
<gene>
    <name evidence="8" type="ORF">H9910_01360</name>
</gene>
<feature type="transmembrane region" description="Helical" evidence="6">
    <location>
        <begin position="14"/>
        <end position="36"/>
    </location>
</feature>
<comment type="caution">
    <text evidence="8">The sequence shown here is derived from an EMBL/GenBank/DDBJ whole genome shotgun (WGS) entry which is preliminary data.</text>
</comment>
<feature type="transmembrane region" description="Helical" evidence="6">
    <location>
        <begin position="89"/>
        <end position="109"/>
    </location>
</feature>
<evidence type="ECO:0000256" key="5">
    <source>
        <dbReference type="ARBA" id="ARBA00023136"/>
    </source>
</evidence>
<dbReference type="InterPro" id="IPR003740">
    <property type="entry name" value="YitT"/>
</dbReference>
<dbReference type="PANTHER" id="PTHR33545:SF5">
    <property type="entry name" value="UPF0750 MEMBRANE PROTEIN YITT"/>
    <property type="match status" value="1"/>
</dbReference>
<dbReference type="CDD" id="cd16380">
    <property type="entry name" value="YitT_C"/>
    <property type="match status" value="1"/>
</dbReference>
<dbReference type="InterPro" id="IPR051461">
    <property type="entry name" value="UPF0750_membrane"/>
</dbReference>